<dbReference type="PANTHER" id="PTHR43335:SF4">
    <property type="entry name" value="ABC TRANSPORTER, ATP-BINDING PROTEIN"/>
    <property type="match status" value="1"/>
</dbReference>
<feature type="domain" description="ABC transporter" evidence="5">
    <location>
        <begin position="7"/>
        <end position="235"/>
    </location>
</feature>
<evidence type="ECO:0000256" key="4">
    <source>
        <dbReference type="ARBA" id="ARBA00022840"/>
    </source>
</evidence>
<evidence type="ECO:0000256" key="2">
    <source>
        <dbReference type="ARBA" id="ARBA00022448"/>
    </source>
</evidence>
<evidence type="ECO:0000313" key="6">
    <source>
        <dbReference type="EMBL" id="QHE63307.1"/>
    </source>
</evidence>
<dbReference type="AlphaFoldDB" id="A0A6I6UPI9"/>
<dbReference type="Gene3D" id="3.40.50.300">
    <property type="entry name" value="P-loop containing nucleotide triphosphate hydrolases"/>
    <property type="match status" value="1"/>
</dbReference>
<evidence type="ECO:0000256" key="3">
    <source>
        <dbReference type="ARBA" id="ARBA00022741"/>
    </source>
</evidence>
<dbReference type="SUPFAM" id="SSF52540">
    <property type="entry name" value="P-loop containing nucleoside triphosphate hydrolases"/>
    <property type="match status" value="1"/>
</dbReference>
<dbReference type="InterPro" id="IPR003593">
    <property type="entry name" value="AAA+_ATPase"/>
</dbReference>
<gene>
    <name evidence="6" type="ORF">FHE72_21695</name>
</gene>
<dbReference type="KEGG" id="bvq:FHE72_21695"/>
<dbReference type="InterPro" id="IPR027417">
    <property type="entry name" value="P-loop_NTPase"/>
</dbReference>
<proteinExistence type="inferred from homology"/>
<protein>
    <submittedName>
        <fullName evidence="6">ATP-binding cassette domain-containing protein</fullName>
    </submittedName>
</protein>
<dbReference type="RefSeq" id="WP_159362986.1">
    <property type="nucleotide sequence ID" value="NZ_CP047394.1"/>
</dbReference>
<evidence type="ECO:0000313" key="7">
    <source>
        <dbReference type="Proteomes" id="UP000465062"/>
    </source>
</evidence>
<dbReference type="InterPro" id="IPR017871">
    <property type="entry name" value="ABC_transporter-like_CS"/>
</dbReference>
<dbReference type="GO" id="GO:0016887">
    <property type="term" value="F:ATP hydrolysis activity"/>
    <property type="evidence" value="ECO:0007669"/>
    <property type="project" value="InterPro"/>
</dbReference>
<sequence>MNVEYGVEVMNVSKKIKEKKIIDNVSFSSKKGEVLGLLGPNGAGKTTIIKMMVGLARITEGDILIEGHSIQKDTRKALGKIGAIVETPTHYEYMSGYNNLKYFSKLYPGVPKERIDEVVELLSLTKSIHKKVHTYSLGMKQRLGLARSILHRPSILILDEPTNGLDPMGIRELRQYVKELAHKHHISVIVSSHLLTEMELLCDRVVMINEGRLLKQNSINHYSFSIDSQQRHLLDYYVDDAETAARIIEEKMPELHPVTVKSIHHFQGVCSNEQAAVLSKSLIMDGIRVYRIESVESSLEDEFMKINEQGVHQYAVNY</sequence>
<keyword evidence="4 6" id="KW-0067">ATP-binding</keyword>
<dbReference type="Proteomes" id="UP000465062">
    <property type="component" value="Chromosome"/>
</dbReference>
<keyword evidence="3" id="KW-0547">Nucleotide-binding</keyword>
<dbReference type="PROSITE" id="PS50893">
    <property type="entry name" value="ABC_TRANSPORTER_2"/>
    <property type="match status" value="1"/>
</dbReference>
<dbReference type="PANTHER" id="PTHR43335">
    <property type="entry name" value="ABC TRANSPORTER, ATP-BINDING PROTEIN"/>
    <property type="match status" value="1"/>
</dbReference>
<dbReference type="PROSITE" id="PS00211">
    <property type="entry name" value="ABC_TRANSPORTER_1"/>
    <property type="match status" value="1"/>
</dbReference>
<organism evidence="6 7">
    <name type="scientific">Rossellomorea vietnamensis</name>
    <dbReference type="NCBI Taxonomy" id="218284"/>
    <lineage>
        <taxon>Bacteria</taxon>
        <taxon>Bacillati</taxon>
        <taxon>Bacillota</taxon>
        <taxon>Bacilli</taxon>
        <taxon>Bacillales</taxon>
        <taxon>Bacillaceae</taxon>
        <taxon>Rossellomorea</taxon>
    </lineage>
</organism>
<comment type="similarity">
    <text evidence="1">Belongs to the ABC transporter superfamily.</text>
</comment>
<evidence type="ECO:0000259" key="5">
    <source>
        <dbReference type="PROSITE" id="PS50893"/>
    </source>
</evidence>
<dbReference type="SMART" id="SM00382">
    <property type="entry name" value="AAA"/>
    <property type="match status" value="1"/>
</dbReference>
<evidence type="ECO:0000256" key="1">
    <source>
        <dbReference type="ARBA" id="ARBA00005417"/>
    </source>
</evidence>
<name>A0A6I6UPI9_9BACI</name>
<dbReference type="Pfam" id="PF00005">
    <property type="entry name" value="ABC_tran"/>
    <property type="match status" value="1"/>
</dbReference>
<reference evidence="6 7" key="1">
    <citation type="submission" date="2019-06" db="EMBL/GenBank/DDBJ databases">
        <title>An operon consisting of a P-type ATPase gene and a transcriptional regular gene given the different cadmium resistance in Bacillus vietamensis 151-6 and Bacillus marisflavi 151-25.</title>
        <authorList>
            <person name="Yu X."/>
        </authorList>
    </citation>
    <scope>NUCLEOTIDE SEQUENCE [LARGE SCALE GENOMIC DNA]</scope>
    <source>
        <strain evidence="6 7">151-6</strain>
    </source>
</reference>
<dbReference type="EMBL" id="CP047394">
    <property type="protein sequence ID" value="QHE63307.1"/>
    <property type="molecule type" value="Genomic_DNA"/>
</dbReference>
<dbReference type="InterPro" id="IPR003439">
    <property type="entry name" value="ABC_transporter-like_ATP-bd"/>
</dbReference>
<dbReference type="GO" id="GO:0005524">
    <property type="term" value="F:ATP binding"/>
    <property type="evidence" value="ECO:0007669"/>
    <property type="project" value="UniProtKB-KW"/>
</dbReference>
<accession>A0A6I6UPI9</accession>
<keyword evidence="2" id="KW-0813">Transport</keyword>